<feature type="compositionally biased region" description="Polar residues" evidence="2">
    <location>
        <begin position="1"/>
        <end position="12"/>
    </location>
</feature>
<dbReference type="EMBL" id="ABJB010914469">
    <property type="status" value="NOT_ANNOTATED_CDS"/>
    <property type="molecule type" value="Genomic_DNA"/>
</dbReference>
<dbReference type="OrthoDB" id="6500995at2759"/>
<evidence type="ECO:0000256" key="1">
    <source>
        <dbReference type="ARBA" id="ARBA00005298"/>
    </source>
</evidence>
<dbReference type="EMBL" id="ABJB010507579">
    <property type="status" value="NOT_ANNOTATED_CDS"/>
    <property type="molecule type" value="Genomic_DNA"/>
</dbReference>
<evidence type="ECO:0000256" key="3">
    <source>
        <dbReference type="SAM" id="Phobius"/>
    </source>
</evidence>
<dbReference type="InterPro" id="IPR000698">
    <property type="entry name" value="Arrestin"/>
</dbReference>
<evidence type="ECO:0000313" key="5">
    <source>
        <dbReference type="EMBL" id="EEC10911.1"/>
    </source>
</evidence>
<feature type="region of interest" description="Disordered" evidence="2">
    <location>
        <begin position="1"/>
        <end position="42"/>
    </location>
</feature>
<dbReference type="VEuPathDB" id="VectorBase:ISCP_031807"/>
<dbReference type="EMBL" id="ABJB010613878">
    <property type="status" value="NOT_ANNOTATED_CDS"/>
    <property type="molecule type" value="Genomic_DNA"/>
</dbReference>
<dbReference type="PaxDb" id="6945-B7PWD9"/>
<dbReference type="PANTHER" id="PTHR11792">
    <property type="entry name" value="ARRESTIN"/>
    <property type="match status" value="1"/>
</dbReference>
<dbReference type="Pfam" id="PF02752">
    <property type="entry name" value="Arrestin_C"/>
    <property type="match status" value="1"/>
</dbReference>
<feature type="transmembrane region" description="Helical" evidence="3">
    <location>
        <begin position="109"/>
        <end position="132"/>
    </location>
</feature>
<dbReference type="VEuPathDB" id="VectorBase:ISCI006152"/>
<evidence type="ECO:0000313" key="6">
    <source>
        <dbReference type="EnsemblMetazoa" id="ISCW007698-PA"/>
    </source>
</evidence>
<evidence type="ECO:0000313" key="7">
    <source>
        <dbReference type="Proteomes" id="UP000001555"/>
    </source>
</evidence>
<gene>
    <name evidence="5" type="ORF">IscW_ISCW007698</name>
</gene>
<dbReference type="EMBL" id="ABJB011128683">
    <property type="status" value="NOT_ANNOTATED_CDS"/>
    <property type="molecule type" value="Genomic_DNA"/>
</dbReference>
<protein>
    <submittedName>
        <fullName evidence="5 6">Arrestin, putative</fullName>
    </submittedName>
</protein>
<dbReference type="SMART" id="SM01017">
    <property type="entry name" value="Arrestin_C"/>
    <property type="match status" value="1"/>
</dbReference>
<comment type="similarity">
    <text evidence="1">Belongs to the arrestin family.</text>
</comment>
<dbReference type="STRING" id="6945.B7PWD9"/>
<feature type="domain" description="Arrestin C-terminal-like" evidence="4">
    <location>
        <begin position="292"/>
        <end position="452"/>
    </location>
</feature>
<dbReference type="EMBL" id="DS807600">
    <property type="protein sequence ID" value="EEC10911.1"/>
    <property type="molecule type" value="Genomic_DNA"/>
</dbReference>
<feature type="compositionally biased region" description="Low complexity" evidence="2">
    <location>
        <begin position="13"/>
        <end position="33"/>
    </location>
</feature>
<reference evidence="6" key="2">
    <citation type="submission" date="2020-05" db="UniProtKB">
        <authorList>
            <consortium name="EnsemblMetazoa"/>
        </authorList>
    </citation>
    <scope>IDENTIFICATION</scope>
    <source>
        <strain evidence="6">wikel</strain>
    </source>
</reference>
<keyword evidence="3" id="KW-0812">Transmembrane</keyword>
<proteinExistence type="inferred from homology"/>
<dbReference type="VEuPathDB" id="VectorBase:ISCW007698"/>
<accession>B7PWD9</accession>
<dbReference type="GO" id="GO:0007600">
    <property type="term" value="P:sensory perception"/>
    <property type="evidence" value="ECO:0000318"/>
    <property type="project" value="GO_Central"/>
</dbReference>
<dbReference type="Gene3D" id="2.60.40.640">
    <property type="match status" value="1"/>
</dbReference>
<keyword evidence="7" id="KW-1185">Reference proteome</keyword>
<dbReference type="EMBL" id="ABJB010295665">
    <property type="status" value="NOT_ANNOTATED_CDS"/>
    <property type="molecule type" value="Genomic_DNA"/>
</dbReference>
<dbReference type="EnsemblMetazoa" id="ISCW007698-RA">
    <property type="protein sequence ID" value="ISCW007698-PA"/>
    <property type="gene ID" value="ISCW007698"/>
</dbReference>
<dbReference type="Proteomes" id="UP000001555">
    <property type="component" value="Unassembled WGS sequence"/>
</dbReference>
<dbReference type="InterPro" id="IPR011022">
    <property type="entry name" value="Arrestin_C-like"/>
</dbReference>
<organism>
    <name type="scientific">Ixodes scapularis</name>
    <name type="common">Black-legged tick</name>
    <name type="synonym">Deer tick</name>
    <dbReference type="NCBI Taxonomy" id="6945"/>
    <lineage>
        <taxon>Eukaryota</taxon>
        <taxon>Metazoa</taxon>
        <taxon>Ecdysozoa</taxon>
        <taxon>Arthropoda</taxon>
        <taxon>Chelicerata</taxon>
        <taxon>Arachnida</taxon>
        <taxon>Acari</taxon>
        <taxon>Parasitiformes</taxon>
        <taxon>Ixodida</taxon>
        <taxon>Ixodoidea</taxon>
        <taxon>Ixodidae</taxon>
        <taxon>Ixodinae</taxon>
        <taxon>Ixodes</taxon>
    </lineage>
</organism>
<dbReference type="AlphaFoldDB" id="B7PWD9"/>
<dbReference type="VEuPathDB" id="VectorBase:ISCI020281"/>
<keyword evidence="3" id="KW-0472">Membrane</keyword>
<keyword evidence="3" id="KW-1133">Transmembrane helix</keyword>
<dbReference type="GO" id="GO:0005737">
    <property type="term" value="C:cytoplasm"/>
    <property type="evidence" value="ECO:0000318"/>
    <property type="project" value="GO_Central"/>
</dbReference>
<dbReference type="SUPFAM" id="SSF81296">
    <property type="entry name" value="E set domains"/>
    <property type="match status" value="1"/>
</dbReference>
<name>B7PWD9_IXOSC</name>
<dbReference type="GO" id="GO:0002031">
    <property type="term" value="P:G protein-coupled receptor internalization"/>
    <property type="evidence" value="ECO:0000318"/>
    <property type="project" value="GO_Central"/>
</dbReference>
<dbReference type="PANTHER" id="PTHR11792:SF17">
    <property type="entry name" value="KURTZ ARRESTIN"/>
    <property type="match status" value="1"/>
</dbReference>
<dbReference type="InterPro" id="IPR014756">
    <property type="entry name" value="Ig_E-set"/>
</dbReference>
<evidence type="ECO:0000256" key="2">
    <source>
        <dbReference type="SAM" id="MobiDB-lite"/>
    </source>
</evidence>
<dbReference type="InterPro" id="IPR014752">
    <property type="entry name" value="Arrestin-like_C"/>
</dbReference>
<dbReference type="HOGENOM" id="CLU_544326_0_0_1"/>
<feature type="region of interest" description="Disordered" evidence="2">
    <location>
        <begin position="452"/>
        <end position="472"/>
    </location>
</feature>
<dbReference type="InParanoid" id="B7PWD9"/>
<evidence type="ECO:0000259" key="4">
    <source>
        <dbReference type="SMART" id="SM01017"/>
    </source>
</evidence>
<reference evidence="5 7" key="1">
    <citation type="submission" date="2008-03" db="EMBL/GenBank/DDBJ databases">
        <title>Annotation of Ixodes scapularis.</title>
        <authorList>
            <consortium name="Ixodes scapularis Genome Project Consortium"/>
            <person name="Caler E."/>
            <person name="Hannick L.I."/>
            <person name="Bidwell S."/>
            <person name="Joardar V."/>
            <person name="Thiagarajan M."/>
            <person name="Amedeo P."/>
            <person name="Galinsky K.J."/>
            <person name="Schobel S."/>
            <person name="Inman J."/>
            <person name="Hostetler J."/>
            <person name="Miller J."/>
            <person name="Hammond M."/>
            <person name="Megy K."/>
            <person name="Lawson D."/>
            <person name="Kodira C."/>
            <person name="Sutton G."/>
            <person name="Meyer J."/>
            <person name="Hill C.A."/>
            <person name="Birren B."/>
            <person name="Nene V."/>
            <person name="Collins F."/>
            <person name="Alarcon-Chaidez F."/>
            <person name="Wikel S."/>
            <person name="Strausberg R."/>
        </authorList>
    </citation>
    <scope>NUCLEOTIDE SEQUENCE [LARGE SCALE GENOMIC DNA]</scope>
    <source>
        <strain evidence="7">Wikel</strain>
        <strain evidence="5">Wikel colony</strain>
    </source>
</reference>
<dbReference type="GO" id="GO:0001664">
    <property type="term" value="F:G protein-coupled receptor binding"/>
    <property type="evidence" value="ECO:0000318"/>
    <property type="project" value="GO_Central"/>
</dbReference>
<dbReference type="GO" id="GO:0007165">
    <property type="term" value="P:signal transduction"/>
    <property type="evidence" value="ECO:0007669"/>
    <property type="project" value="InterPro"/>
</dbReference>
<sequence>MWRRSVNISEFESSTSTRSTSSTSSVSKGSSSSARIGRQVHPKPAPLNAAAVTEGVQSQPHSFLRDYPVTVPPPEASEDDFIHVYPVVKEAWLRRRLPAPQVRHTFFEMWFMCLVTLAVLVIPIGLILVPYIGYRSPVIQREVAWIQGRATPNPWINVSENCLRKVDLTDNIHELRTNDGHPATPPSKDGKIFCLYNNSRFRKTLRWDYLPKHIPFALCPHVVYWSMGIEGANVVSRVPEFDVRYGERSDEKPHKRNTVRMALRCVQYADFPVDGLSPTPPTASVRKTFFFCPGRLDLEAALDKETYNQGDMVRIHVTLSNGSSKTVQRLKVAVLQHVHVCMFTHGRFKNLIGSSDTGPSRPVPPGSTVSRDFDIKLQSCEKFPVALAIESEFHEEDSAVYSLSSTTVLVNPKEKNPYGVNVSYEVKVKAILGCIDRPLVVRLPFRVMLPRPPEGVRRPTLPSSKTSLKVEDSLDPITDCVSEDIARLGVSSSPHEVDEVS</sequence>